<dbReference type="InterPro" id="IPR043128">
    <property type="entry name" value="Rev_trsase/Diguanyl_cyclase"/>
</dbReference>
<organism evidence="2 3">
    <name type="scientific">Massilimicrobiota timonensis</name>
    <dbReference type="NCBI Taxonomy" id="1776392"/>
    <lineage>
        <taxon>Bacteria</taxon>
        <taxon>Bacillati</taxon>
        <taxon>Bacillota</taxon>
        <taxon>Erysipelotrichia</taxon>
        <taxon>Erysipelotrichales</taxon>
        <taxon>Erysipelotrichaceae</taxon>
        <taxon>Massilimicrobiota</taxon>
    </lineage>
</organism>
<dbReference type="NCBIfam" id="TIGR00254">
    <property type="entry name" value="GGDEF"/>
    <property type="match status" value="1"/>
</dbReference>
<dbReference type="GO" id="GO:1902201">
    <property type="term" value="P:negative regulation of bacterial-type flagellum-dependent cell motility"/>
    <property type="evidence" value="ECO:0007669"/>
    <property type="project" value="TreeGrafter"/>
</dbReference>
<dbReference type="GO" id="GO:0005886">
    <property type="term" value="C:plasma membrane"/>
    <property type="evidence" value="ECO:0007669"/>
    <property type="project" value="TreeGrafter"/>
</dbReference>
<dbReference type="Gene3D" id="3.30.70.270">
    <property type="match status" value="1"/>
</dbReference>
<dbReference type="OrthoDB" id="9804747at2"/>
<dbReference type="Proteomes" id="UP000195305">
    <property type="component" value="Unassembled WGS sequence"/>
</dbReference>
<dbReference type="PANTHER" id="PTHR45138:SF9">
    <property type="entry name" value="DIGUANYLATE CYCLASE DGCM-RELATED"/>
    <property type="match status" value="1"/>
</dbReference>
<dbReference type="AlphaFoldDB" id="A0A1Y4STQ8"/>
<dbReference type="EMBL" id="NFLJ01000033">
    <property type="protein sequence ID" value="OUQ33288.1"/>
    <property type="molecule type" value="Genomic_DNA"/>
</dbReference>
<protein>
    <recommendedName>
        <fullName evidence="1">GGDEF domain-containing protein</fullName>
    </recommendedName>
</protein>
<evidence type="ECO:0000259" key="1">
    <source>
        <dbReference type="PROSITE" id="PS50887"/>
    </source>
</evidence>
<dbReference type="RefSeq" id="WP_087359080.1">
    <property type="nucleotide sequence ID" value="NZ_NFLJ01000033.1"/>
</dbReference>
<proteinExistence type="predicted"/>
<comment type="caution">
    <text evidence="2">The sequence shown here is derived from an EMBL/GenBank/DDBJ whole genome shotgun (WGS) entry which is preliminary data.</text>
</comment>
<gene>
    <name evidence="2" type="ORF">B5E75_10710</name>
</gene>
<dbReference type="Pfam" id="PF00990">
    <property type="entry name" value="GGDEF"/>
    <property type="match status" value="1"/>
</dbReference>
<dbReference type="SUPFAM" id="SSF55073">
    <property type="entry name" value="Nucleotide cyclase"/>
    <property type="match status" value="1"/>
</dbReference>
<evidence type="ECO:0000313" key="2">
    <source>
        <dbReference type="EMBL" id="OUQ33288.1"/>
    </source>
</evidence>
<reference evidence="2 3" key="1">
    <citation type="journal article" date="2018" name="BMC Genomics">
        <title>Whole genome sequencing and function prediction of 133 gut anaerobes isolated from chicken caecum in pure cultures.</title>
        <authorList>
            <person name="Medvecky M."/>
            <person name="Cejkova D."/>
            <person name="Polansky O."/>
            <person name="Karasova D."/>
            <person name="Kubasova T."/>
            <person name="Cizek A."/>
            <person name="Rychlik I."/>
        </authorList>
    </citation>
    <scope>NUCLEOTIDE SEQUENCE [LARGE SCALE GENOMIC DNA]</scope>
    <source>
        <strain evidence="2 3">An13</strain>
    </source>
</reference>
<dbReference type="InterPro" id="IPR000160">
    <property type="entry name" value="GGDEF_dom"/>
</dbReference>
<dbReference type="CDD" id="cd01949">
    <property type="entry name" value="GGDEF"/>
    <property type="match status" value="1"/>
</dbReference>
<sequence length="305" mass="35353">MEKVLKNQEIIKFLTMEQLKTFIEQQEMIFDEVRLVDIATTKTYYLDDQQQICVKPHACYEFWNRAGKCQNCSSAKAFTTKGQVTKYEFIDSRIFFVISKYIEIEDRAFVLEMISKSDNHTLYGAQGQSQLAKILTKLNARVYTDSLTKVFNRAYYDEQVKGIISQNDGIMMLDVNKFKLINDTSGHLVGDTVLKELAKVMLSMTRSCDSVIRYGGDEFLIVFRDISEIAFQKRLYQMRDAIRDIQLVHYPDVHISASIGGIYCQEQPQGSLIEDIDKLLYKAKQEKEEVCYEVMNTGEKDEKED</sequence>
<evidence type="ECO:0000313" key="3">
    <source>
        <dbReference type="Proteomes" id="UP000195305"/>
    </source>
</evidence>
<name>A0A1Y4STQ8_9FIRM</name>
<dbReference type="GO" id="GO:0043709">
    <property type="term" value="P:cell adhesion involved in single-species biofilm formation"/>
    <property type="evidence" value="ECO:0007669"/>
    <property type="project" value="TreeGrafter"/>
</dbReference>
<keyword evidence="3" id="KW-1185">Reference proteome</keyword>
<dbReference type="InterPro" id="IPR050469">
    <property type="entry name" value="Diguanylate_Cyclase"/>
</dbReference>
<dbReference type="PROSITE" id="PS50887">
    <property type="entry name" value="GGDEF"/>
    <property type="match status" value="1"/>
</dbReference>
<dbReference type="SMART" id="SM00267">
    <property type="entry name" value="GGDEF"/>
    <property type="match status" value="1"/>
</dbReference>
<dbReference type="InterPro" id="IPR029787">
    <property type="entry name" value="Nucleotide_cyclase"/>
</dbReference>
<dbReference type="PANTHER" id="PTHR45138">
    <property type="entry name" value="REGULATORY COMPONENTS OF SENSORY TRANSDUCTION SYSTEM"/>
    <property type="match status" value="1"/>
</dbReference>
<dbReference type="GO" id="GO:0052621">
    <property type="term" value="F:diguanylate cyclase activity"/>
    <property type="evidence" value="ECO:0007669"/>
    <property type="project" value="TreeGrafter"/>
</dbReference>
<accession>A0A1Y4STQ8</accession>
<feature type="domain" description="GGDEF" evidence="1">
    <location>
        <begin position="166"/>
        <end position="297"/>
    </location>
</feature>